<evidence type="ECO:0000313" key="3">
    <source>
        <dbReference type="Proteomes" id="UP000182248"/>
    </source>
</evidence>
<protein>
    <submittedName>
        <fullName evidence="2">Uncharacterized protein</fullName>
    </submittedName>
</protein>
<dbReference type="STRING" id="1150368.SAMN02927921_01278"/>
<dbReference type="OrthoDB" id="1449378at2"/>
<evidence type="ECO:0000256" key="1">
    <source>
        <dbReference type="SAM" id="Phobius"/>
    </source>
</evidence>
<reference evidence="2 3" key="1">
    <citation type="submission" date="2016-11" db="EMBL/GenBank/DDBJ databases">
        <authorList>
            <person name="Jaros S."/>
            <person name="Januszkiewicz K."/>
            <person name="Wedrychowicz H."/>
        </authorList>
    </citation>
    <scope>NUCLEOTIDE SEQUENCE [LARGE SCALE GENOMIC DNA]</scope>
    <source>
        <strain evidence="2 3">CGMCC 1.12145</strain>
    </source>
</reference>
<feature type="transmembrane region" description="Helical" evidence="1">
    <location>
        <begin position="42"/>
        <end position="61"/>
    </location>
</feature>
<sequence>MKIYKILLIIAGVIGAVLWFMLPSGDVPVDEAAANSNVNLMFIVSYVLFGIAVLLTVLFSVKSLFSHHKLKEMLISLVAFAVILVVSYALASGSEVTTTDGSVLATAETSKLVGGGLIAFYILAAIAVLAMISSSVKKILIK</sequence>
<keyword evidence="1" id="KW-0812">Transmembrane</keyword>
<evidence type="ECO:0000313" key="2">
    <source>
        <dbReference type="EMBL" id="SFW34505.1"/>
    </source>
</evidence>
<feature type="transmembrane region" description="Helical" evidence="1">
    <location>
        <begin position="7"/>
        <end position="22"/>
    </location>
</feature>
<accession>A0A1K1NGW4</accession>
<feature type="transmembrane region" description="Helical" evidence="1">
    <location>
        <begin position="112"/>
        <end position="132"/>
    </location>
</feature>
<gene>
    <name evidence="2" type="ORF">SAMN02927921_01278</name>
</gene>
<dbReference type="EMBL" id="FPJE01000005">
    <property type="protein sequence ID" value="SFW34505.1"/>
    <property type="molecule type" value="Genomic_DNA"/>
</dbReference>
<dbReference type="AlphaFoldDB" id="A0A1K1NGW4"/>
<dbReference type="Proteomes" id="UP000182248">
    <property type="component" value="Unassembled WGS sequence"/>
</dbReference>
<name>A0A1K1NGW4_9FLAO</name>
<proteinExistence type="predicted"/>
<keyword evidence="1" id="KW-0472">Membrane</keyword>
<feature type="transmembrane region" description="Helical" evidence="1">
    <location>
        <begin position="73"/>
        <end position="92"/>
    </location>
</feature>
<keyword evidence="1" id="KW-1133">Transmembrane helix</keyword>
<dbReference type="RefSeq" id="WP_072316519.1">
    <property type="nucleotide sequence ID" value="NZ_FPJE01000005.1"/>
</dbReference>
<organism evidence="2 3">
    <name type="scientific">Sinomicrobium oceani</name>
    <dbReference type="NCBI Taxonomy" id="1150368"/>
    <lineage>
        <taxon>Bacteria</taxon>
        <taxon>Pseudomonadati</taxon>
        <taxon>Bacteroidota</taxon>
        <taxon>Flavobacteriia</taxon>
        <taxon>Flavobacteriales</taxon>
        <taxon>Flavobacteriaceae</taxon>
        <taxon>Sinomicrobium</taxon>
    </lineage>
</organism>
<keyword evidence="3" id="KW-1185">Reference proteome</keyword>